<dbReference type="Proteomes" id="UP000236895">
    <property type="component" value="Unassembled WGS sequence"/>
</dbReference>
<dbReference type="InterPro" id="IPR003497">
    <property type="entry name" value="BRO_N_domain"/>
</dbReference>
<evidence type="ECO:0000313" key="2">
    <source>
        <dbReference type="EMBL" id="RPD37798.1"/>
    </source>
</evidence>
<accession>A0A424FNT1</accession>
<dbReference type="AlphaFoldDB" id="A0A424FNT1"/>
<feature type="domain" description="Bro-N" evidence="1">
    <location>
        <begin position="1"/>
        <end position="72"/>
    </location>
</feature>
<protein>
    <recommendedName>
        <fullName evidence="1">Bro-N domain-containing protein</fullName>
    </recommendedName>
</protein>
<dbReference type="EMBL" id="PKRU02000002">
    <property type="protein sequence ID" value="RPD37798.1"/>
    <property type="molecule type" value="Genomic_DNA"/>
</dbReference>
<reference evidence="2 3" key="1">
    <citation type="submission" date="2018-11" db="EMBL/GenBank/DDBJ databases">
        <title>Genome Analysis of Haplotype D of Candidatus Liberibacter Solanacearum.</title>
        <authorList>
            <person name="Katsir L."/>
            <person name="Ruan Z."/>
            <person name="Santos Garcia D."/>
            <person name="Piasezky A."/>
            <person name="Jiang J."/>
            <person name="Sela N."/>
            <person name="Freilich S."/>
            <person name="Bahar O."/>
        </authorList>
    </citation>
    <scope>NUCLEOTIDE SEQUENCE [LARGE SCALE GENOMIC DNA]</scope>
    <source>
        <strain evidence="3">haplotype D1</strain>
    </source>
</reference>
<name>A0A424FNT1_9HYPH</name>
<dbReference type="PROSITE" id="PS51750">
    <property type="entry name" value="BRO_N"/>
    <property type="match status" value="1"/>
</dbReference>
<evidence type="ECO:0000313" key="3">
    <source>
        <dbReference type="Proteomes" id="UP000236895"/>
    </source>
</evidence>
<comment type="caution">
    <text evidence="2">The sequence shown here is derived from an EMBL/GenBank/DDBJ whole genome shotgun (WGS) entry which is preliminary data.</text>
</comment>
<evidence type="ECO:0000259" key="1">
    <source>
        <dbReference type="PROSITE" id="PS51750"/>
    </source>
</evidence>
<organism evidence="2 3">
    <name type="scientific">Candidatus Liberibacter solanacearum</name>
    <dbReference type="NCBI Taxonomy" id="556287"/>
    <lineage>
        <taxon>Bacteria</taxon>
        <taxon>Pseudomonadati</taxon>
        <taxon>Pseudomonadota</taxon>
        <taxon>Alphaproteobacteria</taxon>
        <taxon>Hyphomicrobiales</taxon>
        <taxon>Rhizobiaceae</taxon>
        <taxon>Liberibacter</taxon>
    </lineage>
</organism>
<dbReference type="SMART" id="SM01040">
    <property type="entry name" value="Bro-N"/>
    <property type="match status" value="1"/>
</dbReference>
<dbReference type="RefSeq" id="WP_103847058.1">
    <property type="nucleotide sequence ID" value="NZ_PKRU02000002.1"/>
</dbReference>
<sequence length="129" mass="14666">MRCRLTPHCNVLLQSSKGGACSYPLKTEGGIQNRFITESDVYRLIIKSKLPSAEKFERLVFEEILPTLRKTSSYSIKPKRIVSPTSYIKVHPFIEQTLTKAGLKENQLLLATNRGVAKLIGFNQLKLWM</sequence>
<proteinExistence type="predicted"/>
<dbReference type="Pfam" id="PF02498">
    <property type="entry name" value="Bro-N"/>
    <property type="match status" value="1"/>
</dbReference>
<gene>
    <name evidence="2" type="ORF">C0030_000455</name>
</gene>